<dbReference type="OrthoDB" id="4364374at2759"/>
<proteinExistence type="predicted"/>
<gene>
    <name evidence="1" type="ORF">GJ744_009057</name>
</gene>
<accession>A0A8H7AGE1</accession>
<comment type="caution">
    <text evidence="1">The sequence shown here is derived from an EMBL/GenBank/DDBJ whole genome shotgun (WGS) entry which is preliminary data.</text>
</comment>
<reference evidence="1" key="1">
    <citation type="submission" date="2020-02" db="EMBL/GenBank/DDBJ databases">
        <authorList>
            <person name="Palmer J.M."/>
        </authorList>
    </citation>
    <scope>NUCLEOTIDE SEQUENCE</scope>
    <source>
        <strain evidence="1">EPUS1.4</strain>
        <tissue evidence="1">Thallus</tissue>
    </source>
</reference>
<sequence>MASAHGTELSEVPDPEQQPLSSLLQDCWAGEGKPSVIQAYCQRAIDQGNTECGWVCMRRGNRTIAKDIQLNNCGFQPDLRGLRKQCGWWKRHSLFSAVGCKEVQDSLPRLQ</sequence>
<organism evidence="1 2">
    <name type="scientific">Endocarpon pusillum</name>
    <dbReference type="NCBI Taxonomy" id="364733"/>
    <lineage>
        <taxon>Eukaryota</taxon>
        <taxon>Fungi</taxon>
        <taxon>Dikarya</taxon>
        <taxon>Ascomycota</taxon>
        <taxon>Pezizomycotina</taxon>
        <taxon>Eurotiomycetes</taxon>
        <taxon>Chaetothyriomycetidae</taxon>
        <taxon>Verrucariales</taxon>
        <taxon>Verrucariaceae</taxon>
        <taxon>Endocarpon</taxon>
    </lineage>
</organism>
<evidence type="ECO:0000313" key="2">
    <source>
        <dbReference type="Proteomes" id="UP000606974"/>
    </source>
</evidence>
<dbReference type="EMBL" id="JAACFV010000051">
    <property type="protein sequence ID" value="KAF7508665.1"/>
    <property type="molecule type" value="Genomic_DNA"/>
</dbReference>
<protein>
    <submittedName>
        <fullName evidence="1">Uncharacterized protein</fullName>
    </submittedName>
</protein>
<evidence type="ECO:0000313" key="1">
    <source>
        <dbReference type="EMBL" id="KAF7508665.1"/>
    </source>
</evidence>
<dbReference type="AlphaFoldDB" id="A0A8H7AGE1"/>
<name>A0A8H7AGE1_9EURO</name>
<dbReference type="Proteomes" id="UP000606974">
    <property type="component" value="Unassembled WGS sequence"/>
</dbReference>
<keyword evidence="2" id="KW-1185">Reference proteome</keyword>